<reference evidence="4 5" key="1">
    <citation type="submission" date="2019-08" db="EMBL/GenBank/DDBJ databases">
        <title>In-depth cultivation of the pig gut microbiome towards novel bacterial diversity and tailored functional studies.</title>
        <authorList>
            <person name="Wylensek D."/>
            <person name="Hitch T.C.A."/>
            <person name="Clavel T."/>
        </authorList>
    </citation>
    <scope>NUCLEOTIDE SEQUENCE [LARGE SCALE GENOMIC DNA]</scope>
    <source>
        <strain evidence="4 5">WCA3-601-WT-6J</strain>
    </source>
</reference>
<dbReference type="Pfam" id="PF21861">
    <property type="entry name" value="RepB_C"/>
    <property type="match status" value="1"/>
</dbReference>
<evidence type="ECO:0000259" key="2">
    <source>
        <dbReference type="Pfam" id="PF01719"/>
    </source>
</evidence>
<feature type="compositionally biased region" description="Basic and acidic residues" evidence="1">
    <location>
        <begin position="1"/>
        <end position="20"/>
    </location>
</feature>
<name>A0A6I2UBW7_9FIRM</name>
<dbReference type="GO" id="GO:0003916">
    <property type="term" value="F:DNA topoisomerase activity"/>
    <property type="evidence" value="ECO:0007669"/>
    <property type="project" value="InterPro"/>
</dbReference>
<proteinExistence type="predicted"/>
<evidence type="ECO:0000313" key="4">
    <source>
        <dbReference type="EMBL" id="MST93644.1"/>
    </source>
</evidence>
<dbReference type="GO" id="GO:0003677">
    <property type="term" value="F:DNA binding"/>
    <property type="evidence" value="ECO:0007669"/>
    <property type="project" value="InterPro"/>
</dbReference>
<accession>A0A6I2UBW7</accession>
<evidence type="ECO:0000313" key="5">
    <source>
        <dbReference type="Proteomes" id="UP000431913"/>
    </source>
</evidence>
<protein>
    <recommendedName>
        <fullName evidence="6">Replication protein RepB</fullName>
    </recommendedName>
</protein>
<gene>
    <name evidence="4" type="ORF">FYJ76_17205</name>
</gene>
<comment type="caution">
    <text evidence="4">The sequence shown here is derived from an EMBL/GenBank/DDBJ whole genome shotgun (WGS) entry which is preliminary data.</text>
</comment>
<evidence type="ECO:0000256" key="1">
    <source>
        <dbReference type="SAM" id="MobiDB-lite"/>
    </source>
</evidence>
<dbReference type="InterPro" id="IPR053923">
    <property type="entry name" value="RepB_C"/>
</dbReference>
<evidence type="ECO:0008006" key="6">
    <source>
        <dbReference type="Google" id="ProtNLM"/>
    </source>
</evidence>
<dbReference type="InterPro" id="IPR002631">
    <property type="entry name" value="Plasmid_rep_OBD"/>
</dbReference>
<dbReference type="GO" id="GO:0006260">
    <property type="term" value="P:DNA replication"/>
    <property type="evidence" value="ECO:0007669"/>
    <property type="project" value="InterPro"/>
</dbReference>
<evidence type="ECO:0000259" key="3">
    <source>
        <dbReference type="Pfam" id="PF21861"/>
    </source>
</evidence>
<organism evidence="4 5">
    <name type="scientific">Ruthenibacterium lactatiformans</name>
    <dbReference type="NCBI Taxonomy" id="1550024"/>
    <lineage>
        <taxon>Bacteria</taxon>
        <taxon>Bacillati</taxon>
        <taxon>Bacillota</taxon>
        <taxon>Clostridia</taxon>
        <taxon>Eubacteriales</taxon>
        <taxon>Oscillospiraceae</taxon>
        <taxon>Ruthenibacterium</taxon>
    </lineage>
</organism>
<dbReference type="AlphaFoldDB" id="A0A6I2UBW7"/>
<feature type="domain" description="Plasmid replication protein origin binding" evidence="2">
    <location>
        <begin position="22"/>
        <end position="136"/>
    </location>
</feature>
<dbReference type="EMBL" id="VUNJ01000053">
    <property type="protein sequence ID" value="MST93644.1"/>
    <property type="molecule type" value="Genomic_DNA"/>
</dbReference>
<feature type="domain" description="Replication protein RepB C-terminal" evidence="3">
    <location>
        <begin position="148"/>
        <end position="198"/>
    </location>
</feature>
<dbReference type="Proteomes" id="UP000431913">
    <property type="component" value="Unassembled WGS sequence"/>
</dbReference>
<sequence length="229" mass="25737">MPTTDPEKKKAKQARADAKRAGRTRNFATIVYPESAPADWMERLDQYHIAALVSPLHDKDKNPSGEPKKPHYHVMLMFESPADYESKVAPIFAEIGGVGRETVGTARGYARYLCHLDNPEKAQYSPSEVRCMGGADFHAITNLPTDDLKMLGEVFTFIQEQGIYSLAELLTVSQIHHPEWFSMIAMSRCYVVDKFIKSLAWEQETGYVRAADRQPAACDQDTGEVLPEK</sequence>
<dbReference type="RefSeq" id="WP_154524323.1">
    <property type="nucleotide sequence ID" value="NZ_VUNJ01000053.1"/>
</dbReference>
<dbReference type="Gene3D" id="3.40.1310.30">
    <property type="match status" value="1"/>
</dbReference>
<dbReference type="GO" id="GO:0005727">
    <property type="term" value="C:extrachromosomal circular DNA"/>
    <property type="evidence" value="ECO:0007669"/>
    <property type="project" value="InterPro"/>
</dbReference>
<dbReference type="Pfam" id="PF01719">
    <property type="entry name" value="Rep_OBD"/>
    <property type="match status" value="1"/>
</dbReference>
<feature type="region of interest" description="Disordered" evidence="1">
    <location>
        <begin position="1"/>
        <end position="21"/>
    </location>
</feature>